<name>E9HE49_DAPPU</name>
<protein>
    <submittedName>
        <fullName evidence="1">Uncharacterized protein</fullName>
    </submittedName>
</protein>
<proteinExistence type="predicted"/>
<evidence type="ECO:0000313" key="1">
    <source>
        <dbReference type="EMBL" id="EFX69991.1"/>
    </source>
</evidence>
<accession>E9HE49</accession>
<gene>
    <name evidence="1" type="ORF">DAPPUDRAFT_257746</name>
</gene>
<organism evidence="1 2">
    <name type="scientific">Daphnia pulex</name>
    <name type="common">Water flea</name>
    <dbReference type="NCBI Taxonomy" id="6669"/>
    <lineage>
        <taxon>Eukaryota</taxon>
        <taxon>Metazoa</taxon>
        <taxon>Ecdysozoa</taxon>
        <taxon>Arthropoda</taxon>
        <taxon>Crustacea</taxon>
        <taxon>Branchiopoda</taxon>
        <taxon>Diplostraca</taxon>
        <taxon>Cladocera</taxon>
        <taxon>Anomopoda</taxon>
        <taxon>Daphniidae</taxon>
        <taxon>Daphnia</taxon>
    </lineage>
</organism>
<sequence length="55" mass="6223">MQTLDLLYKEPISSKEAIASPHAEQWRNGMNKEIASLKENNTWTLVPAPRNSTVI</sequence>
<evidence type="ECO:0000313" key="2">
    <source>
        <dbReference type="Proteomes" id="UP000000305"/>
    </source>
</evidence>
<dbReference type="KEGG" id="dpx:DAPPUDRAFT_257746"/>
<reference evidence="1 2" key="1">
    <citation type="journal article" date="2011" name="Science">
        <title>The ecoresponsive genome of Daphnia pulex.</title>
        <authorList>
            <person name="Colbourne J.K."/>
            <person name="Pfrender M.E."/>
            <person name="Gilbert D."/>
            <person name="Thomas W.K."/>
            <person name="Tucker A."/>
            <person name="Oakley T.H."/>
            <person name="Tokishita S."/>
            <person name="Aerts A."/>
            <person name="Arnold G.J."/>
            <person name="Basu M.K."/>
            <person name="Bauer D.J."/>
            <person name="Caceres C.E."/>
            <person name="Carmel L."/>
            <person name="Casola C."/>
            <person name="Choi J.H."/>
            <person name="Detter J.C."/>
            <person name="Dong Q."/>
            <person name="Dusheyko S."/>
            <person name="Eads B.D."/>
            <person name="Frohlich T."/>
            <person name="Geiler-Samerotte K.A."/>
            <person name="Gerlach D."/>
            <person name="Hatcher P."/>
            <person name="Jogdeo S."/>
            <person name="Krijgsveld J."/>
            <person name="Kriventseva E.V."/>
            <person name="Kultz D."/>
            <person name="Laforsch C."/>
            <person name="Lindquist E."/>
            <person name="Lopez J."/>
            <person name="Manak J.R."/>
            <person name="Muller J."/>
            <person name="Pangilinan J."/>
            <person name="Patwardhan R.P."/>
            <person name="Pitluck S."/>
            <person name="Pritham E.J."/>
            <person name="Rechtsteiner A."/>
            <person name="Rho M."/>
            <person name="Rogozin I.B."/>
            <person name="Sakarya O."/>
            <person name="Salamov A."/>
            <person name="Schaack S."/>
            <person name="Shapiro H."/>
            <person name="Shiga Y."/>
            <person name="Skalitzky C."/>
            <person name="Smith Z."/>
            <person name="Souvorov A."/>
            <person name="Sung W."/>
            <person name="Tang Z."/>
            <person name="Tsuchiya D."/>
            <person name="Tu H."/>
            <person name="Vos H."/>
            <person name="Wang M."/>
            <person name="Wolf Y.I."/>
            <person name="Yamagata H."/>
            <person name="Yamada T."/>
            <person name="Ye Y."/>
            <person name="Shaw J.R."/>
            <person name="Andrews J."/>
            <person name="Crease T.J."/>
            <person name="Tang H."/>
            <person name="Lucas S.M."/>
            <person name="Robertson H.M."/>
            <person name="Bork P."/>
            <person name="Koonin E.V."/>
            <person name="Zdobnov E.M."/>
            <person name="Grigoriev I.V."/>
            <person name="Lynch M."/>
            <person name="Boore J.L."/>
        </authorList>
    </citation>
    <scope>NUCLEOTIDE SEQUENCE [LARGE SCALE GENOMIC DNA]</scope>
</reference>
<dbReference type="Proteomes" id="UP000000305">
    <property type="component" value="Unassembled WGS sequence"/>
</dbReference>
<dbReference type="OrthoDB" id="439192at2759"/>
<dbReference type="EMBL" id="GL732627">
    <property type="protein sequence ID" value="EFX69991.1"/>
    <property type="molecule type" value="Genomic_DNA"/>
</dbReference>
<dbReference type="InParanoid" id="E9HE49"/>
<dbReference type="HOGENOM" id="CLU_3034449_0_0_1"/>
<dbReference type="AlphaFoldDB" id="E9HE49"/>
<dbReference type="PhylomeDB" id="E9HE49"/>
<keyword evidence="2" id="KW-1185">Reference proteome</keyword>